<dbReference type="Pfam" id="PF06283">
    <property type="entry name" value="ThuA"/>
    <property type="match status" value="1"/>
</dbReference>
<dbReference type="PANTHER" id="PTHR40469:SF2">
    <property type="entry name" value="GALACTOSE-BINDING DOMAIN-LIKE SUPERFAMILY PROTEIN"/>
    <property type="match status" value="1"/>
</dbReference>
<feature type="domain" description="3-keto-alpha-glucoside-1,2-lyase/3-keto-2-hydroxy-glucal hydratase" evidence="3">
    <location>
        <begin position="264"/>
        <end position="440"/>
    </location>
</feature>
<dbReference type="Gene3D" id="3.40.50.880">
    <property type="match status" value="1"/>
</dbReference>
<dbReference type="EMBL" id="JAVREO010000002">
    <property type="protein sequence ID" value="MDT0265711.1"/>
    <property type="molecule type" value="Genomic_DNA"/>
</dbReference>
<keyword evidence="1" id="KW-0732">Signal</keyword>
<reference evidence="5" key="1">
    <citation type="submission" date="2023-07" db="EMBL/GenBank/DDBJ databases">
        <title>30 novel species of actinomycetes from the DSMZ collection.</title>
        <authorList>
            <person name="Nouioui I."/>
        </authorList>
    </citation>
    <scope>NUCLEOTIDE SEQUENCE [LARGE SCALE GENOMIC DNA]</scope>
    <source>
        <strain evidence="5">DSM 44915</strain>
    </source>
</reference>
<accession>A0ABU2JL44</accession>
<gene>
    <name evidence="4" type="ORF">RM844_05330</name>
</gene>
<dbReference type="InterPro" id="IPR029062">
    <property type="entry name" value="Class_I_gatase-like"/>
</dbReference>
<proteinExistence type="predicted"/>
<dbReference type="SUPFAM" id="SSF52317">
    <property type="entry name" value="Class I glutamine amidotransferase-like"/>
    <property type="match status" value="1"/>
</dbReference>
<comment type="caution">
    <text evidence="4">The sequence shown here is derived from an EMBL/GenBank/DDBJ whole genome shotgun (WGS) entry which is preliminary data.</text>
</comment>
<organism evidence="4 5">
    <name type="scientific">Streptomyces chisholmiae</name>
    <dbReference type="NCBI Taxonomy" id="3075540"/>
    <lineage>
        <taxon>Bacteria</taxon>
        <taxon>Bacillati</taxon>
        <taxon>Actinomycetota</taxon>
        <taxon>Actinomycetes</taxon>
        <taxon>Kitasatosporales</taxon>
        <taxon>Streptomycetaceae</taxon>
        <taxon>Streptomyces</taxon>
    </lineage>
</organism>
<dbReference type="InterPro" id="IPR029010">
    <property type="entry name" value="ThuA-like"/>
</dbReference>
<evidence type="ECO:0000259" key="2">
    <source>
        <dbReference type="Pfam" id="PF06283"/>
    </source>
</evidence>
<evidence type="ECO:0000256" key="1">
    <source>
        <dbReference type="SAM" id="SignalP"/>
    </source>
</evidence>
<dbReference type="PANTHER" id="PTHR40469">
    <property type="entry name" value="SECRETED GLYCOSYL HYDROLASE"/>
    <property type="match status" value="1"/>
</dbReference>
<evidence type="ECO:0000313" key="5">
    <source>
        <dbReference type="Proteomes" id="UP001183410"/>
    </source>
</evidence>
<feature type="signal peptide" evidence="1">
    <location>
        <begin position="1"/>
        <end position="20"/>
    </location>
</feature>
<sequence length="448" mass="48567">MTGGALCATALVVPSMGAGAAEQPATGPETVTDPFDVLVFSKTAGFRHDSIEAGIQAITELGAEHDFTVTATEDSTLFTEENLAGYQAVVFLSTTGDVLDDTQQAAFEGYINNGGGYVGIHAAADTEYDWAWYDGLAGALFASHPHIQEATVTVEDHDHPATAHLGETWERTDEWYNYRTNPRDSARVLASLDESSYEGGTMAGDHPIAWCKEYDGGLAFYTGGGHTIESFAEPDFRQHLLGGIQYAAGQTDADCSVDDGEEPGYTPIFDGTSTEGWTQAGPGEFVLDPEEGTLTSVGGMGLFYYEAQAYENYSLLLDWRQIGDSNSGIFVGSPISDDPWDAVNLGYEIQIDDTDVPERTTGSVYTFQSADIEARDAALNPNGEWNTYELRVEGDRLRIYLNEVLINDFTHTEEGRSLAGHIGLQNHGADDTVQFRDVRVQELPPTID</sequence>
<evidence type="ECO:0000313" key="4">
    <source>
        <dbReference type="EMBL" id="MDT0265711.1"/>
    </source>
</evidence>
<dbReference type="Proteomes" id="UP001183410">
    <property type="component" value="Unassembled WGS sequence"/>
</dbReference>
<name>A0ABU2JL44_9ACTN</name>
<dbReference type="Pfam" id="PF06439">
    <property type="entry name" value="3keto-disac_hyd"/>
    <property type="match status" value="1"/>
</dbReference>
<evidence type="ECO:0000259" key="3">
    <source>
        <dbReference type="Pfam" id="PF06439"/>
    </source>
</evidence>
<feature type="domain" description="ThuA-like" evidence="2">
    <location>
        <begin position="37"/>
        <end position="247"/>
    </location>
</feature>
<dbReference type="Gene3D" id="2.60.120.560">
    <property type="entry name" value="Exo-inulinase, domain 1"/>
    <property type="match status" value="1"/>
</dbReference>
<keyword evidence="5" id="KW-1185">Reference proteome</keyword>
<dbReference type="InterPro" id="IPR010496">
    <property type="entry name" value="AL/BT2_dom"/>
</dbReference>
<protein>
    <submittedName>
        <fullName evidence="4">ThuA domain-containing protein</fullName>
    </submittedName>
</protein>
<feature type="chain" id="PRO_5046195988" evidence="1">
    <location>
        <begin position="21"/>
        <end position="448"/>
    </location>
</feature>